<proteinExistence type="predicted"/>
<accession>A0AAN6UU63</accession>
<reference evidence="2" key="1">
    <citation type="journal article" date="2023" name="Mol. Phylogenet. Evol.">
        <title>Genome-scale phylogeny and comparative genomics of the fungal order Sordariales.</title>
        <authorList>
            <person name="Hensen N."/>
            <person name="Bonometti L."/>
            <person name="Westerberg I."/>
            <person name="Brannstrom I.O."/>
            <person name="Guillou S."/>
            <person name="Cros-Aarteil S."/>
            <person name="Calhoun S."/>
            <person name="Haridas S."/>
            <person name="Kuo A."/>
            <person name="Mondo S."/>
            <person name="Pangilinan J."/>
            <person name="Riley R."/>
            <person name="LaButti K."/>
            <person name="Andreopoulos B."/>
            <person name="Lipzen A."/>
            <person name="Chen C."/>
            <person name="Yan M."/>
            <person name="Daum C."/>
            <person name="Ng V."/>
            <person name="Clum A."/>
            <person name="Steindorff A."/>
            <person name="Ohm R.A."/>
            <person name="Martin F."/>
            <person name="Silar P."/>
            <person name="Natvig D.O."/>
            <person name="Lalanne C."/>
            <person name="Gautier V."/>
            <person name="Ament-Velasquez S.L."/>
            <person name="Kruys A."/>
            <person name="Hutchinson M.I."/>
            <person name="Powell A.J."/>
            <person name="Barry K."/>
            <person name="Miller A.N."/>
            <person name="Grigoriev I.V."/>
            <person name="Debuchy R."/>
            <person name="Gladieux P."/>
            <person name="Hiltunen Thoren M."/>
            <person name="Johannesson H."/>
        </authorList>
    </citation>
    <scope>NUCLEOTIDE SEQUENCE</scope>
    <source>
        <strain evidence="2">CBS 123565</strain>
    </source>
</reference>
<dbReference type="AlphaFoldDB" id="A0AAN6UU63"/>
<organism evidence="2 3">
    <name type="scientific">Trichocladium antarcticum</name>
    <dbReference type="NCBI Taxonomy" id="1450529"/>
    <lineage>
        <taxon>Eukaryota</taxon>
        <taxon>Fungi</taxon>
        <taxon>Dikarya</taxon>
        <taxon>Ascomycota</taxon>
        <taxon>Pezizomycotina</taxon>
        <taxon>Sordariomycetes</taxon>
        <taxon>Sordariomycetidae</taxon>
        <taxon>Sordariales</taxon>
        <taxon>Chaetomiaceae</taxon>
        <taxon>Trichocladium</taxon>
    </lineage>
</organism>
<dbReference type="EMBL" id="MU853401">
    <property type="protein sequence ID" value="KAK4138690.1"/>
    <property type="molecule type" value="Genomic_DNA"/>
</dbReference>
<evidence type="ECO:0000256" key="1">
    <source>
        <dbReference type="SAM" id="Coils"/>
    </source>
</evidence>
<reference evidence="2" key="2">
    <citation type="submission" date="2023-05" db="EMBL/GenBank/DDBJ databases">
        <authorList>
            <consortium name="Lawrence Berkeley National Laboratory"/>
            <person name="Steindorff A."/>
            <person name="Hensen N."/>
            <person name="Bonometti L."/>
            <person name="Westerberg I."/>
            <person name="Brannstrom I.O."/>
            <person name="Guillou S."/>
            <person name="Cros-Aarteil S."/>
            <person name="Calhoun S."/>
            <person name="Haridas S."/>
            <person name="Kuo A."/>
            <person name="Mondo S."/>
            <person name="Pangilinan J."/>
            <person name="Riley R."/>
            <person name="Labutti K."/>
            <person name="Andreopoulos B."/>
            <person name="Lipzen A."/>
            <person name="Chen C."/>
            <person name="Yanf M."/>
            <person name="Daum C."/>
            <person name="Ng V."/>
            <person name="Clum A."/>
            <person name="Ohm R."/>
            <person name="Martin F."/>
            <person name="Silar P."/>
            <person name="Natvig D."/>
            <person name="Lalanne C."/>
            <person name="Gautier V."/>
            <person name="Ament-Velasquez S.L."/>
            <person name="Kruys A."/>
            <person name="Hutchinson M.I."/>
            <person name="Powell A.J."/>
            <person name="Barry K."/>
            <person name="Miller A.N."/>
            <person name="Grigoriev I.V."/>
            <person name="Debuchy R."/>
            <person name="Gladieux P."/>
            <person name="Thoren M.H."/>
            <person name="Johannesson H."/>
        </authorList>
    </citation>
    <scope>NUCLEOTIDE SEQUENCE</scope>
    <source>
        <strain evidence="2">CBS 123565</strain>
    </source>
</reference>
<sequence>MRFWMRRRSSGSVTSVQSSVLGVDLDEDLSFLEMEMEEEEERRWEIRDEDISCSMSEPDWVAVLLSLRLALRSFFGRVVGGARCSPCLVVLPEPSQSSCWACMYSWSSGSWYRDISKETGVDVAHKPKDAVLLLVGS</sequence>
<protein>
    <submittedName>
        <fullName evidence="2">Uncharacterized protein</fullName>
    </submittedName>
</protein>
<feature type="coiled-coil region" evidence="1">
    <location>
        <begin position="22"/>
        <end position="49"/>
    </location>
</feature>
<gene>
    <name evidence="2" type="ORF">BT67DRAFT_18835</name>
</gene>
<comment type="caution">
    <text evidence="2">The sequence shown here is derived from an EMBL/GenBank/DDBJ whole genome shotgun (WGS) entry which is preliminary data.</text>
</comment>
<name>A0AAN6UU63_9PEZI</name>
<evidence type="ECO:0000313" key="3">
    <source>
        <dbReference type="Proteomes" id="UP001304895"/>
    </source>
</evidence>
<keyword evidence="3" id="KW-1185">Reference proteome</keyword>
<evidence type="ECO:0000313" key="2">
    <source>
        <dbReference type="EMBL" id="KAK4138690.1"/>
    </source>
</evidence>
<dbReference type="Proteomes" id="UP001304895">
    <property type="component" value="Unassembled WGS sequence"/>
</dbReference>
<keyword evidence="1" id="KW-0175">Coiled coil</keyword>